<feature type="domain" description="Type II secretion system protein GspF" evidence="8">
    <location>
        <begin position="274"/>
        <end position="409"/>
    </location>
</feature>
<sequence length="415" mass="47578">MKNRKSEKQGQSLYRKMGKVFALFAVLAGAALIQESMNPVLKQGNVLERQAYGDGNYDAELIWEIPEKELEQELSVHVAEQGLTKEEQQALLTAAEQEIAETFPGENESVDEIRKDVCIQSQYQDGQVTADWSFDSYQYVDLEGHVMNDSLEEEEILVKAVVELGCDSQTLKYQFFFQICPKIYSEKEKINNKLKQELIKKNEKTNDSTLILPESIDDQTIIWKEKSERMPLKLLFLGMIAAGCVPLVEKSRKQEEEKRRKEKLQSEYPELVSKLTILLGAGMTLFSAWNKITTNYSNKRKNNTIPIHPLYEEMLITCHEIESGVGEARAYERFGERCGLHRYRKFCSLLVQNLRKGTRGLVQLLEEEVSDAFEERKNLAKKSGEEAGTKMLFPMMMMFGIIIVIIMVPAFLSLQ</sequence>
<feature type="coiled-coil region" evidence="6">
    <location>
        <begin position="247"/>
        <end position="274"/>
    </location>
</feature>
<evidence type="ECO:0000313" key="9">
    <source>
        <dbReference type="EMBL" id="CUN28473.1"/>
    </source>
</evidence>
<dbReference type="AlphaFoldDB" id="A0A173VMR1"/>
<dbReference type="Pfam" id="PF00482">
    <property type="entry name" value="T2SSF"/>
    <property type="match status" value="1"/>
</dbReference>
<evidence type="ECO:0000256" key="1">
    <source>
        <dbReference type="ARBA" id="ARBA00004651"/>
    </source>
</evidence>
<name>A0A173VMR1_9FIRM</name>
<keyword evidence="6" id="KW-0175">Coiled coil</keyword>
<keyword evidence="5 7" id="KW-0472">Membrane</keyword>
<protein>
    <submittedName>
        <fullName evidence="9">Bacterial type II secretion system protein F domain</fullName>
    </submittedName>
</protein>
<evidence type="ECO:0000256" key="3">
    <source>
        <dbReference type="ARBA" id="ARBA00022692"/>
    </source>
</evidence>
<dbReference type="GO" id="GO:0005886">
    <property type="term" value="C:plasma membrane"/>
    <property type="evidence" value="ECO:0007669"/>
    <property type="project" value="UniProtKB-SubCell"/>
</dbReference>
<dbReference type="PANTHER" id="PTHR35007">
    <property type="entry name" value="INTEGRAL MEMBRANE PROTEIN-RELATED"/>
    <property type="match status" value="1"/>
</dbReference>
<dbReference type="PANTHER" id="PTHR35007:SF2">
    <property type="entry name" value="PILUS ASSEMBLE PROTEIN"/>
    <property type="match status" value="1"/>
</dbReference>
<evidence type="ECO:0000256" key="4">
    <source>
        <dbReference type="ARBA" id="ARBA00022989"/>
    </source>
</evidence>
<keyword evidence="2" id="KW-1003">Cell membrane</keyword>
<dbReference type="RefSeq" id="WP_055171538.1">
    <property type="nucleotide sequence ID" value="NZ_CYXX01000034.1"/>
</dbReference>
<keyword evidence="3 7" id="KW-0812">Transmembrane</keyword>
<evidence type="ECO:0000256" key="2">
    <source>
        <dbReference type="ARBA" id="ARBA00022475"/>
    </source>
</evidence>
<evidence type="ECO:0000259" key="8">
    <source>
        <dbReference type="Pfam" id="PF00482"/>
    </source>
</evidence>
<proteinExistence type="predicted"/>
<dbReference type="Proteomes" id="UP000095453">
    <property type="component" value="Unassembled WGS sequence"/>
</dbReference>
<evidence type="ECO:0000313" key="10">
    <source>
        <dbReference type="Proteomes" id="UP000095453"/>
    </source>
</evidence>
<comment type="subcellular location">
    <subcellularLocation>
        <location evidence="1">Cell membrane</location>
        <topology evidence="1">Multi-pass membrane protein</topology>
    </subcellularLocation>
</comment>
<evidence type="ECO:0000256" key="6">
    <source>
        <dbReference type="SAM" id="Coils"/>
    </source>
</evidence>
<feature type="transmembrane region" description="Helical" evidence="7">
    <location>
        <begin position="391"/>
        <end position="412"/>
    </location>
</feature>
<dbReference type="EMBL" id="CYXX01000034">
    <property type="protein sequence ID" value="CUN28473.1"/>
    <property type="molecule type" value="Genomic_DNA"/>
</dbReference>
<dbReference type="InterPro" id="IPR018076">
    <property type="entry name" value="T2SS_GspF_dom"/>
</dbReference>
<reference evidence="9 10" key="1">
    <citation type="submission" date="2015-09" db="EMBL/GenBank/DDBJ databases">
        <authorList>
            <consortium name="Pathogen Informatics"/>
        </authorList>
    </citation>
    <scope>NUCLEOTIDE SEQUENCE [LARGE SCALE GENOMIC DNA]</scope>
    <source>
        <strain evidence="9 10">2789STDY5608887</strain>
    </source>
</reference>
<accession>A0A173VMR1</accession>
<gene>
    <name evidence="9" type="ORF">ERS852444_03163</name>
</gene>
<evidence type="ECO:0000256" key="5">
    <source>
        <dbReference type="ARBA" id="ARBA00023136"/>
    </source>
</evidence>
<organism evidence="9 10">
    <name type="scientific">Roseburia inulinivorans</name>
    <dbReference type="NCBI Taxonomy" id="360807"/>
    <lineage>
        <taxon>Bacteria</taxon>
        <taxon>Bacillati</taxon>
        <taxon>Bacillota</taxon>
        <taxon>Clostridia</taxon>
        <taxon>Lachnospirales</taxon>
        <taxon>Lachnospiraceae</taxon>
        <taxon>Roseburia</taxon>
    </lineage>
</organism>
<evidence type="ECO:0000256" key="7">
    <source>
        <dbReference type="SAM" id="Phobius"/>
    </source>
</evidence>
<keyword evidence="4 7" id="KW-1133">Transmembrane helix</keyword>